<dbReference type="Proteomes" id="UP000176308">
    <property type="component" value="Unassembled WGS sequence"/>
</dbReference>
<evidence type="ECO:0000313" key="14">
    <source>
        <dbReference type="Proteomes" id="UP000176308"/>
    </source>
</evidence>
<feature type="domain" description="RNase H type-2" evidence="12">
    <location>
        <begin position="1"/>
        <end position="161"/>
    </location>
</feature>
<dbReference type="GO" id="GO:0043137">
    <property type="term" value="P:DNA replication, removal of RNA primer"/>
    <property type="evidence" value="ECO:0007669"/>
    <property type="project" value="TreeGrafter"/>
</dbReference>
<organism evidence="13 14">
    <name type="scientific">Candidatus Staskawiczbacteria bacterium RIFCSPLOWO2_01_FULL_33_9</name>
    <dbReference type="NCBI Taxonomy" id="1802211"/>
    <lineage>
        <taxon>Bacteria</taxon>
        <taxon>Candidatus Staskawicziibacteriota</taxon>
    </lineage>
</organism>
<dbReference type="InterPro" id="IPR036397">
    <property type="entry name" value="RNaseH_sf"/>
</dbReference>
<evidence type="ECO:0000256" key="10">
    <source>
        <dbReference type="PROSITE-ProRule" id="PRU01319"/>
    </source>
</evidence>
<evidence type="ECO:0000256" key="6">
    <source>
        <dbReference type="ARBA" id="ARBA00022722"/>
    </source>
</evidence>
<dbReference type="Pfam" id="PF01351">
    <property type="entry name" value="RNase_HII"/>
    <property type="match status" value="1"/>
</dbReference>
<keyword evidence="7" id="KW-0479">Metal-binding</keyword>
<dbReference type="GO" id="GO:0046872">
    <property type="term" value="F:metal ion binding"/>
    <property type="evidence" value="ECO:0007669"/>
    <property type="project" value="UniProtKB-KW"/>
</dbReference>
<dbReference type="GO" id="GO:0006298">
    <property type="term" value="P:mismatch repair"/>
    <property type="evidence" value="ECO:0007669"/>
    <property type="project" value="TreeGrafter"/>
</dbReference>
<dbReference type="AlphaFoldDB" id="A0A1G2I9N0"/>
<dbReference type="SUPFAM" id="SSF53098">
    <property type="entry name" value="Ribonuclease H-like"/>
    <property type="match status" value="1"/>
</dbReference>
<dbReference type="GO" id="GO:0005737">
    <property type="term" value="C:cytoplasm"/>
    <property type="evidence" value="ECO:0007669"/>
    <property type="project" value="UniProtKB-SubCell"/>
</dbReference>
<dbReference type="GO" id="GO:0003723">
    <property type="term" value="F:RNA binding"/>
    <property type="evidence" value="ECO:0007669"/>
    <property type="project" value="UniProtKB-UniRule"/>
</dbReference>
<comment type="caution">
    <text evidence="10">Lacks conserved residue(s) required for the propagation of feature annotation.</text>
</comment>
<dbReference type="InterPro" id="IPR012337">
    <property type="entry name" value="RNaseH-like_sf"/>
</dbReference>
<dbReference type="GO" id="GO:0032299">
    <property type="term" value="C:ribonuclease H2 complex"/>
    <property type="evidence" value="ECO:0007669"/>
    <property type="project" value="TreeGrafter"/>
</dbReference>
<evidence type="ECO:0000256" key="7">
    <source>
        <dbReference type="ARBA" id="ARBA00022723"/>
    </source>
</evidence>
<comment type="subcellular location">
    <subcellularLocation>
        <location evidence="3">Cytoplasm</location>
    </subcellularLocation>
</comment>
<feature type="non-terminal residue" evidence="13">
    <location>
        <position position="1"/>
    </location>
</feature>
<dbReference type="Gene3D" id="1.10.10.460">
    <property type="entry name" value="Ribonuclease hii. Domain 2"/>
    <property type="match status" value="1"/>
</dbReference>
<keyword evidence="8 11" id="KW-0255">Endonuclease</keyword>
<proteinExistence type="inferred from homology"/>
<evidence type="ECO:0000256" key="8">
    <source>
        <dbReference type="ARBA" id="ARBA00022759"/>
    </source>
</evidence>
<comment type="catalytic activity">
    <reaction evidence="1 11">
        <text>Endonucleolytic cleavage to 5'-phosphomonoester.</text>
        <dbReference type="EC" id="3.1.26.4"/>
    </reaction>
</comment>
<comment type="caution">
    <text evidence="13">The sequence shown here is derived from an EMBL/GenBank/DDBJ whole genome shotgun (WGS) entry which is preliminary data.</text>
</comment>
<gene>
    <name evidence="13" type="ORF">A2904_02465</name>
</gene>
<evidence type="ECO:0000256" key="1">
    <source>
        <dbReference type="ARBA" id="ARBA00000077"/>
    </source>
</evidence>
<evidence type="ECO:0000259" key="12">
    <source>
        <dbReference type="PROSITE" id="PS51975"/>
    </source>
</evidence>
<comment type="similarity">
    <text evidence="4">Belongs to the RNase HII family. RnhC subfamily.</text>
</comment>
<evidence type="ECO:0000256" key="4">
    <source>
        <dbReference type="ARBA" id="ARBA00008378"/>
    </source>
</evidence>
<dbReference type="InterPro" id="IPR023160">
    <property type="entry name" value="RNase_HII_hlx-loop-hlx_cap_dom"/>
</dbReference>
<comment type="function">
    <text evidence="2 11">Endonuclease that specifically degrades the RNA of RNA-DNA hybrids.</text>
</comment>
<dbReference type="EMBL" id="MHOX01000020">
    <property type="protein sequence ID" value="OGZ70748.1"/>
    <property type="molecule type" value="Genomic_DNA"/>
</dbReference>
<dbReference type="GO" id="GO:0004523">
    <property type="term" value="F:RNA-DNA hybrid ribonuclease activity"/>
    <property type="evidence" value="ECO:0007669"/>
    <property type="project" value="UniProtKB-EC"/>
</dbReference>
<evidence type="ECO:0000256" key="9">
    <source>
        <dbReference type="ARBA" id="ARBA00022801"/>
    </source>
</evidence>
<protein>
    <recommendedName>
        <fullName evidence="11">Ribonuclease</fullName>
        <ecNumber evidence="11">3.1.26.4</ecNumber>
    </recommendedName>
</protein>
<keyword evidence="9 11" id="KW-0378">Hydrolase</keyword>
<evidence type="ECO:0000256" key="3">
    <source>
        <dbReference type="ARBA" id="ARBA00004496"/>
    </source>
</evidence>
<dbReference type="PANTHER" id="PTHR10954">
    <property type="entry name" value="RIBONUCLEASE H2 SUBUNIT A"/>
    <property type="match status" value="1"/>
</dbReference>
<dbReference type="PROSITE" id="PS51975">
    <property type="entry name" value="RNASE_H_2"/>
    <property type="match status" value="1"/>
</dbReference>
<dbReference type="PANTHER" id="PTHR10954:SF23">
    <property type="entry name" value="RIBONUCLEASE"/>
    <property type="match status" value="1"/>
</dbReference>
<name>A0A1G2I9N0_9BACT</name>
<dbReference type="EC" id="3.1.26.4" evidence="11"/>
<dbReference type="InterPro" id="IPR024567">
    <property type="entry name" value="RNase_HII/HIII_dom"/>
</dbReference>
<evidence type="ECO:0000256" key="5">
    <source>
        <dbReference type="ARBA" id="ARBA00022490"/>
    </source>
</evidence>
<keyword evidence="6 11" id="KW-0540">Nuclease</keyword>
<accession>A0A1G2I9N0</accession>
<evidence type="ECO:0000256" key="11">
    <source>
        <dbReference type="RuleBase" id="RU003515"/>
    </source>
</evidence>
<dbReference type="Gene3D" id="3.30.420.10">
    <property type="entry name" value="Ribonuclease H-like superfamily/Ribonuclease H"/>
    <property type="match status" value="1"/>
</dbReference>
<keyword evidence="5" id="KW-0963">Cytoplasm</keyword>
<sequence>MAETFEIVMVFPDEIDATNGIGINLNSLEAIKMASVINKINKDGFFKQVKVVVDCPSPNITKWSDFLKTKINNLSNLEISCEHKADQNHVSVSAASILAKITRDAEIEKIKEKIGVDFGSGYASDQRTIKFLEDYFHKHQKDGIFRQTWGTWKDMAAKKEQQNLL</sequence>
<dbReference type="InterPro" id="IPR001352">
    <property type="entry name" value="RNase_HII/HIII"/>
</dbReference>
<evidence type="ECO:0000313" key="13">
    <source>
        <dbReference type="EMBL" id="OGZ70748.1"/>
    </source>
</evidence>
<reference evidence="13 14" key="1">
    <citation type="journal article" date="2016" name="Nat. Commun.">
        <title>Thousands of microbial genomes shed light on interconnected biogeochemical processes in an aquifer system.</title>
        <authorList>
            <person name="Anantharaman K."/>
            <person name="Brown C.T."/>
            <person name="Hug L.A."/>
            <person name="Sharon I."/>
            <person name="Castelle C.J."/>
            <person name="Probst A.J."/>
            <person name="Thomas B.C."/>
            <person name="Singh A."/>
            <person name="Wilkins M.J."/>
            <person name="Karaoz U."/>
            <person name="Brodie E.L."/>
            <person name="Williams K.H."/>
            <person name="Hubbard S.S."/>
            <person name="Banfield J.F."/>
        </authorList>
    </citation>
    <scope>NUCLEOTIDE SEQUENCE [LARGE SCALE GENOMIC DNA]</scope>
</reference>
<evidence type="ECO:0000256" key="2">
    <source>
        <dbReference type="ARBA" id="ARBA00004065"/>
    </source>
</evidence>